<dbReference type="Gene3D" id="2.70.98.10">
    <property type="match status" value="1"/>
</dbReference>
<evidence type="ECO:0000256" key="7">
    <source>
        <dbReference type="ARBA" id="ARBA00022553"/>
    </source>
</evidence>
<keyword evidence="8" id="KW-0106">Calcium</keyword>
<comment type="pathway">
    <text evidence="3 11">Carbohydrate metabolism; hexose metabolism.</text>
</comment>
<sequence>MGNITEEAFGHMPDGQEVRLFTLTNQNGLQVKITPYGGRITSILVPDNKGQLVDVVLGYSDLAGYLADESNFGAIIGRVSNRIAKGQFTLDGQTYNLAINNGPNHLHGGLKGFAKVIWQAKVTSQNTLELTYRSPDGEEGYPGNLTARVIYSILDNNELRIEISAETDKPTPVNLTSHSYFNLTGGTSTILNHQLYLNADAYIAVDETVIPTGETPTVHHTPMDFTQPLVLGSSIAKTKGYDNTFVLNKTENNLSLAAWALDLASGRQVEVYTTQPGIHFYTANHLDGSFMGKHGQPYQQYQGFTLETNRFPDAPNQPTFPNTILRPGETFQEVTVYRFTVR</sequence>
<evidence type="ECO:0000256" key="10">
    <source>
        <dbReference type="ARBA" id="ARBA00023277"/>
    </source>
</evidence>
<keyword evidence="16" id="KW-1185">Reference proteome</keyword>
<comment type="subcellular location">
    <subcellularLocation>
        <location evidence="2">Cytoplasm</location>
    </subcellularLocation>
</comment>
<dbReference type="InterPro" id="IPR008183">
    <property type="entry name" value="Aldose_1/G6P_1-epimerase"/>
</dbReference>
<evidence type="ECO:0000256" key="11">
    <source>
        <dbReference type="PIRNR" id="PIRNR005096"/>
    </source>
</evidence>
<dbReference type="AlphaFoldDB" id="A0A7G7GA22"/>
<reference evidence="15 16" key="1">
    <citation type="journal article" date="2018" name="Int. J. Syst. Evol. Microbiol.">
        <title>Adhaeribacter swui sp. nov., isolated from wet mud.</title>
        <authorList>
            <person name="Kim D.U."/>
            <person name="Kim K.W."/>
            <person name="Kang M.S."/>
            <person name="Kim J.Y."/>
            <person name="Jang J.H."/>
            <person name="Kim M.K."/>
        </authorList>
    </citation>
    <scope>NUCLEOTIDE SEQUENCE [LARGE SCALE GENOMIC DNA]</scope>
    <source>
        <strain evidence="15 16">KCTC 52873</strain>
    </source>
</reference>
<dbReference type="CDD" id="cd09019">
    <property type="entry name" value="galactose_mutarotase_like"/>
    <property type="match status" value="1"/>
</dbReference>
<keyword evidence="6" id="KW-0963">Cytoplasm</keyword>
<feature type="active site" description="Proton acceptor" evidence="12">
    <location>
        <position position="307"/>
    </location>
</feature>
<dbReference type="GO" id="GO:0006006">
    <property type="term" value="P:glucose metabolic process"/>
    <property type="evidence" value="ECO:0007669"/>
    <property type="project" value="TreeGrafter"/>
</dbReference>
<feature type="binding site" evidence="14">
    <location>
        <begin position="178"/>
        <end position="180"/>
    </location>
    <ligand>
        <name>beta-D-galactose</name>
        <dbReference type="ChEBI" id="CHEBI:27667"/>
    </ligand>
</feature>
<comment type="cofactor">
    <cofactor evidence="1">
        <name>Ca(2+)</name>
        <dbReference type="ChEBI" id="CHEBI:29108"/>
    </cofactor>
</comment>
<dbReference type="PANTHER" id="PTHR10091">
    <property type="entry name" value="ALDOSE-1-EPIMERASE"/>
    <property type="match status" value="1"/>
</dbReference>
<dbReference type="InterPro" id="IPR047215">
    <property type="entry name" value="Galactose_mutarotase-like"/>
</dbReference>
<comment type="catalytic activity">
    <reaction evidence="11">
        <text>alpha-D-glucose = beta-D-glucose</text>
        <dbReference type="Rhea" id="RHEA:10264"/>
        <dbReference type="ChEBI" id="CHEBI:15903"/>
        <dbReference type="ChEBI" id="CHEBI:17925"/>
        <dbReference type="EC" id="5.1.3.3"/>
    </reaction>
</comment>
<keyword evidence="10 11" id="KW-0119">Carbohydrate metabolism</keyword>
<dbReference type="GO" id="GO:0004034">
    <property type="term" value="F:aldose 1-epimerase activity"/>
    <property type="evidence" value="ECO:0007669"/>
    <property type="project" value="UniProtKB-EC"/>
</dbReference>
<proteinExistence type="inferred from homology"/>
<feature type="active site" description="Proton donor" evidence="12">
    <location>
        <position position="178"/>
    </location>
</feature>
<dbReference type="InterPro" id="IPR014718">
    <property type="entry name" value="GH-type_carb-bd"/>
</dbReference>
<keyword evidence="7" id="KW-0597">Phosphoprotein</keyword>
<evidence type="ECO:0000256" key="13">
    <source>
        <dbReference type="PIRSR" id="PIRSR005096-2"/>
    </source>
</evidence>
<dbReference type="PANTHER" id="PTHR10091:SF0">
    <property type="entry name" value="GALACTOSE MUTAROTASE"/>
    <property type="match status" value="1"/>
</dbReference>
<evidence type="ECO:0000313" key="16">
    <source>
        <dbReference type="Proteomes" id="UP000515237"/>
    </source>
</evidence>
<accession>A0A7G7GA22</accession>
<dbReference type="KEGG" id="aswu:HUW51_15225"/>
<dbReference type="Proteomes" id="UP000515237">
    <property type="component" value="Chromosome"/>
</dbReference>
<dbReference type="NCBIfam" id="NF008277">
    <property type="entry name" value="PRK11055.1"/>
    <property type="match status" value="1"/>
</dbReference>
<evidence type="ECO:0000256" key="3">
    <source>
        <dbReference type="ARBA" id="ARBA00005028"/>
    </source>
</evidence>
<dbReference type="EMBL" id="CP055156">
    <property type="protein sequence ID" value="QNF34006.1"/>
    <property type="molecule type" value="Genomic_DNA"/>
</dbReference>
<evidence type="ECO:0000313" key="15">
    <source>
        <dbReference type="EMBL" id="QNF34006.1"/>
    </source>
</evidence>
<evidence type="ECO:0000256" key="4">
    <source>
        <dbReference type="ARBA" id="ARBA00006206"/>
    </source>
</evidence>
<name>A0A7G7GA22_9BACT</name>
<comment type="subunit">
    <text evidence="5">Monomer.</text>
</comment>
<evidence type="ECO:0000256" key="8">
    <source>
        <dbReference type="ARBA" id="ARBA00022837"/>
    </source>
</evidence>
<feature type="binding site" evidence="13">
    <location>
        <position position="242"/>
    </location>
    <ligand>
        <name>beta-D-galactose</name>
        <dbReference type="ChEBI" id="CHEBI:27667"/>
    </ligand>
</feature>
<evidence type="ECO:0000256" key="9">
    <source>
        <dbReference type="ARBA" id="ARBA00023235"/>
    </source>
</evidence>
<dbReference type="UniPathway" id="UPA00242"/>
<organism evidence="15 16">
    <name type="scientific">Adhaeribacter swui</name>
    <dbReference type="NCBI Taxonomy" id="2086471"/>
    <lineage>
        <taxon>Bacteria</taxon>
        <taxon>Pseudomonadati</taxon>
        <taxon>Bacteroidota</taxon>
        <taxon>Cytophagia</taxon>
        <taxon>Cytophagales</taxon>
        <taxon>Hymenobacteraceae</taxon>
        <taxon>Adhaeribacter</taxon>
    </lineage>
</organism>
<dbReference type="GO" id="GO:0030246">
    <property type="term" value="F:carbohydrate binding"/>
    <property type="evidence" value="ECO:0007669"/>
    <property type="project" value="InterPro"/>
</dbReference>
<dbReference type="InterPro" id="IPR015443">
    <property type="entry name" value="Aldose_1-epimerase"/>
</dbReference>
<dbReference type="PIRSF" id="PIRSF005096">
    <property type="entry name" value="GALM"/>
    <property type="match status" value="1"/>
</dbReference>
<feature type="binding site" evidence="14">
    <location>
        <begin position="81"/>
        <end position="82"/>
    </location>
    <ligand>
        <name>beta-D-galactose</name>
        <dbReference type="ChEBI" id="CHEBI:27667"/>
    </ligand>
</feature>
<gene>
    <name evidence="15" type="ORF">HUW51_15225</name>
</gene>
<evidence type="ECO:0000256" key="12">
    <source>
        <dbReference type="PIRSR" id="PIRSR005096-1"/>
    </source>
</evidence>
<evidence type="ECO:0000256" key="14">
    <source>
        <dbReference type="PIRSR" id="PIRSR005096-3"/>
    </source>
</evidence>
<keyword evidence="9 11" id="KW-0413">Isomerase</keyword>
<evidence type="ECO:0000256" key="6">
    <source>
        <dbReference type="ARBA" id="ARBA00022490"/>
    </source>
</evidence>
<dbReference type="GO" id="GO:0033499">
    <property type="term" value="P:galactose catabolic process via UDP-galactose, Leloir pathway"/>
    <property type="evidence" value="ECO:0007669"/>
    <property type="project" value="TreeGrafter"/>
</dbReference>
<dbReference type="Pfam" id="PF01263">
    <property type="entry name" value="Aldose_epim"/>
    <property type="match status" value="1"/>
</dbReference>
<dbReference type="FunFam" id="2.70.98.10:FF:000003">
    <property type="entry name" value="Aldose 1-epimerase"/>
    <property type="match status" value="1"/>
</dbReference>
<dbReference type="GO" id="GO:0005737">
    <property type="term" value="C:cytoplasm"/>
    <property type="evidence" value="ECO:0007669"/>
    <property type="project" value="UniProtKB-SubCell"/>
</dbReference>
<dbReference type="InterPro" id="IPR011013">
    <property type="entry name" value="Gal_mutarotase_sf_dom"/>
</dbReference>
<protein>
    <recommendedName>
        <fullName evidence="11">Aldose 1-epimerase</fullName>
        <ecNumber evidence="11">5.1.3.3</ecNumber>
    </recommendedName>
</protein>
<dbReference type="RefSeq" id="WP_185270489.1">
    <property type="nucleotide sequence ID" value="NZ_CP055156.1"/>
</dbReference>
<evidence type="ECO:0000256" key="5">
    <source>
        <dbReference type="ARBA" id="ARBA00011245"/>
    </source>
</evidence>
<dbReference type="EC" id="5.1.3.3" evidence="11"/>
<evidence type="ECO:0000256" key="1">
    <source>
        <dbReference type="ARBA" id="ARBA00001913"/>
    </source>
</evidence>
<dbReference type="SUPFAM" id="SSF74650">
    <property type="entry name" value="Galactose mutarotase-like"/>
    <property type="match status" value="1"/>
</dbReference>
<comment type="similarity">
    <text evidence="4 11">Belongs to the aldose epimerase family.</text>
</comment>
<evidence type="ECO:0000256" key="2">
    <source>
        <dbReference type="ARBA" id="ARBA00004496"/>
    </source>
</evidence>